<organism evidence="5 6">
    <name type="scientific">Lacrimispora xylanisolvens</name>
    <dbReference type="NCBI Taxonomy" id="384636"/>
    <lineage>
        <taxon>Bacteria</taxon>
        <taxon>Bacillati</taxon>
        <taxon>Bacillota</taxon>
        <taxon>Clostridia</taxon>
        <taxon>Lachnospirales</taxon>
        <taxon>Lachnospiraceae</taxon>
        <taxon>Lacrimispora</taxon>
    </lineage>
</organism>
<evidence type="ECO:0000313" key="5">
    <source>
        <dbReference type="EMBL" id="PPK83498.1"/>
    </source>
</evidence>
<reference evidence="5 6" key="1">
    <citation type="submission" date="2018-02" db="EMBL/GenBank/DDBJ databases">
        <title>Genomic Encyclopedia of Archaeal and Bacterial Type Strains, Phase II (KMG-II): from individual species to whole genera.</title>
        <authorList>
            <person name="Goeker M."/>
        </authorList>
    </citation>
    <scope>NUCLEOTIDE SEQUENCE [LARGE SCALE GENOMIC DNA]</scope>
    <source>
        <strain evidence="5 6">DSM 3808</strain>
    </source>
</reference>
<protein>
    <submittedName>
        <fullName evidence="5">LacI family transcriptional regulator</fullName>
    </submittedName>
</protein>
<gene>
    <name evidence="5" type="ORF">BXY41_101562</name>
</gene>
<dbReference type="PROSITE" id="PS50932">
    <property type="entry name" value="HTH_LACI_2"/>
    <property type="match status" value="1"/>
</dbReference>
<dbReference type="Pfam" id="PF00356">
    <property type="entry name" value="LacI"/>
    <property type="match status" value="1"/>
</dbReference>
<evidence type="ECO:0000259" key="4">
    <source>
        <dbReference type="PROSITE" id="PS50932"/>
    </source>
</evidence>
<keyword evidence="6" id="KW-1185">Reference proteome</keyword>
<keyword evidence="1" id="KW-0805">Transcription regulation</keyword>
<comment type="caution">
    <text evidence="5">The sequence shown here is derived from an EMBL/GenBank/DDBJ whole genome shotgun (WGS) entry which is preliminary data.</text>
</comment>
<dbReference type="Gene3D" id="3.40.50.2300">
    <property type="match status" value="2"/>
</dbReference>
<dbReference type="PANTHER" id="PTHR30146">
    <property type="entry name" value="LACI-RELATED TRANSCRIPTIONAL REPRESSOR"/>
    <property type="match status" value="1"/>
</dbReference>
<dbReference type="GO" id="GO:0003700">
    <property type="term" value="F:DNA-binding transcription factor activity"/>
    <property type="evidence" value="ECO:0007669"/>
    <property type="project" value="TreeGrafter"/>
</dbReference>
<sequence length="347" mass="39000">MERDKVSIYRIAEEAGVSPATVSRVLTQKANVSDEKKKKVEKLISKYHFSPNAMARGLTSSRSGIIGVLIPDIRNPFYAGLAVECEQAAHDRDYSLMLSNYMNDMELEEQRLYKMISQQIDALIIMGGRVDELITDEVYAERINHISKLMPVVITGKLDGSDCYQVNLDNSEAIDRIMEYLISNGHHDICMIGGRKEVDSTYTKRTRYRSMLHRHGIEFCPDYLVETGDYSMESGYRGMNSLIESTRKLPSAVIAINDLTALGIIQSLREHSIGIPEDISLVSFDNTILAETSVPRLTSMDYNYDQYGKTLIDTALAVLEGGKPQKIQIIPTELIIRDSCRSLNKGI</sequence>
<evidence type="ECO:0000256" key="3">
    <source>
        <dbReference type="ARBA" id="ARBA00023163"/>
    </source>
</evidence>
<dbReference type="GO" id="GO:0000976">
    <property type="term" value="F:transcription cis-regulatory region binding"/>
    <property type="evidence" value="ECO:0007669"/>
    <property type="project" value="TreeGrafter"/>
</dbReference>
<dbReference type="SUPFAM" id="SSF53822">
    <property type="entry name" value="Periplasmic binding protein-like I"/>
    <property type="match status" value="1"/>
</dbReference>
<dbReference type="AlphaFoldDB" id="A0A2S6HZK8"/>
<keyword evidence="3" id="KW-0804">Transcription</keyword>
<dbReference type="CDD" id="cd01392">
    <property type="entry name" value="HTH_LacI"/>
    <property type="match status" value="1"/>
</dbReference>
<accession>A0A2S6HZK8</accession>
<dbReference type="Pfam" id="PF13377">
    <property type="entry name" value="Peripla_BP_3"/>
    <property type="match status" value="1"/>
</dbReference>
<dbReference type="CDD" id="cd06267">
    <property type="entry name" value="PBP1_LacI_sugar_binding-like"/>
    <property type="match status" value="1"/>
</dbReference>
<name>A0A2S6HZK8_9FIRM</name>
<dbReference type="InterPro" id="IPR046335">
    <property type="entry name" value="LacI/GalR-like_sensor"/>
</dbReference>
<dbReference type="PANTHER" id="PTHR30146:SF150">
    <property type="entry name" value="ARABINOSE METABOLISM TRANSCRIPTIONAL REPRESSOR"/>
    <property type="match status" value="1"/>
</dbReference>
<dbReference type="OrthoDB" id="9803256at2"/>
<proteinExistence type="predicted"/>
<evidence type="ECO:0000313" key="6">
    <source>
        <dbReference type="Proteomes" id="UP000237749"/>
    </source>
</evidence>
<dbReference type="Gene3D" id="1.10.260.40">
    <property type="entry name" value="lambda repressor-like DNA-binding domains"/>
    <property type="match status" value="1"/>
</dbReference>
<dbReference type="EMBL" id="PTJA01000001">
    <property type="protein sequence ID" value="PPK83498.1"/>
    <property type="molecule type" value="Genomic_DNA"/>
</dbReference>
<dbReference type="SMART" id="SM00354">
    <property type="entry name" value="HTH_LACI"/>
    <property type="match status" value="1"/>
</dbReference>
<evidence type="ECO:0000256" key="2">
    <source>
        <dbReference type="ARBA" id="ARBA00023125"/>
    </source>
</evidence>
<dbReference type="RefSeq" id="WP_104434329.1">
    <property type="nucleotide sequence ID" value="NZ_PTJA01000001.1"/>
</dbReference>
<dbReference type="InterPro" id="IPR028082">
    <property type="entry name" value="Peripla_BP_I"/>
</dbReference>
<dbReference type="InterPro" id="IPR010982">
    <property type="entry name" value="Lambda_DNA-bd_dom_sf"/>
</dbReference>
<keyword evidence="2" id="KW-0238">DNA-binding</keyword>
<dbReference type="InterPro" id="IPR000843">
    <property type="entry name" value="HTH_LacI"/>
</dbReference>
<dbReference type="SUPFAM" id="SSF47413">
    <property type="entry name" value="lambda repressor-like DNA-binding domains"/>
    <property type="match status" value="1"/>
</dbReference>
<dbReference type="Proteomes" id="UP000237749">
    <property type="component" value="Unassembled WGS sequence"/>
</dbReference>
<feature type="domain" description="HTH lacI-type" evidence="4">
    <location>
        <begin position="6"/>
        <end position="60"/>
    </location>
</feature>
<evidence type="ECO:0000256" key="1">
    <source>
        <dbReference type="ARBA" id="ARBA00023015"/>
    </source>
</evidence>